<dbReference type="GO" id="GO:0008703">
    <property type="term" value="F:5-amino-6-(5-phosphoribosylamino)uracil reductase activity"/>
    <property type="evidence" value="ECO:0007669"/>
    <property type="project" value="InterPro"/>
</dbReference>
<organism evidence="2 3">
    <name type="scientific">Larkinella rosea</name>
    <dbReference type="NCBI Taxonomy" id="2025312"/>
    <lineage>
        <taxon>Bacteria</taxon>
        <taxon>Pseudomonadati</taxon>
        <taxon>Bacteroidota</taxon>
        <taxon>Cytophagia</taxon>
        <taxon>Cytophagales</taxon>
        <taxon>Spirosomataceae</taxon>
        <taxon>Larkinella</taxon>
    </lineage>
</organism>
<accession>A0A3P1C2J8</accession>
<comment type="caution">
    <text evidence="2">The sequence shown here is derived from an EMBL/GenBank/DDBJ whole genome shotgun (WGS) entry which is preliminary data.</text>
</comment>
<dbReference type="SUPFAM" id="SSF53597">
    <property type="entry name" value="Dihydrofolate reductase-like"/>
    <property type="match status" value="1"/>
</dbReference>
<dbReference type="InterPro" id="IPR050765">
    <property type="entry name" value="Riboflavin_Biosynth_HTPR"/>
</dbReference>
<keyword evidence="3" id="KW-1185">Reference proteome</keyword>
<feature type="domain" description="Bacterial bifunctional deaminase-reductase C-terminal" evidence="1">
    <location>
        <begin position="2"/>
        <end position="183"/>
    </location>
</feature>
<gene>
    <name evidence="2" type="ORF">EHT25_05995</name>
</gene>
<proteinExistence type="predicted"/>
<dbReference type="AlphaFoldDB" id="A0A3P1C2J8"/>
<evidence type="ECO:0000259" key="1">
    <source>
        <dbReference type="Pfam" id="PF01872"/>
    </source>
</evidence>
<dbReference type="GO" id="GO:0009231">
    <property type="term" value="P:riboflavin biosynthetic process"/>
    <property type="evidence" value="ECO:0007669"/>
    <property type="project" value="InterPro"/>
</dbReference>
<dbReference type="PANTHER" id="PTHR38011:SF11">
    <property type="entry name" value="2,5-DIAMINO-6-RIBOSYLAMINO-4(3H)-PYRIMIDINONE 5'-PHOSPHATE REDUCTASE"/>
    <property type="match status" value="1"/>
</dbReference>
<dbReference type="OrthoDB" id="195113at2"/>
<dbReference type="InterPro" id="IPR024072">
    <property type="entry name" value="DHFR-like_dom_sf"/>
</dbReference>
<evidence type="ECO:0000313" key="2">
    <source>
        <dbReference type="EMBL" id="RRB07326.1"/>
    </source>
</evidence>
<protein>
    <submittedName>
        <fullName evidence="2">Dihydrofolate reductase</fullName>
    </submittedName>
</protein>
<evidence type="ECO:0000313" key="3">
    <source>
        <dbReference type="Proteomes" id="UP000271925"/>
    </source>
</evidence>
<dbReference type="Gene3D" id="3.40.430.10">
    <property type="entry name" value="Dihydrofolate Reductase, subunit A"/>
    <property type="match status" value="1"/>
</dbReference>
<dbReference type="RefSeq" id="WP_124872107.1">
    <property type="nucleotide sequence ID" value="NZ_RQJO01000007.1"/>
</dbReference>
<dbReference type="Pfam" id="PF01872">
    <property type="entry name" value="RibD_C"/>
    <property type="match status" value="1"/>
</dbReference>
<dbReference type="PANTHER" id="PTHR38011">
    <property type="entry name" value="DIHYDROFOLATE REDUCTASE FAMILY PROTEIN (AFU_ORTHOLOGUE AFUA_8G06820)"/>
    <property type="match status" value="1"/>
</dbReference>
<dbReference type="Proteomes" id="UP000271925">
    <property type="component" value="Unassembled WGS sequence"/>
</dbReference>
<dbReference type="InterPro" id="IPR002734">
    <property type="entry name" value="RibDG_C"/>
</dbReference>
<sequence length="191" mass="21407">MRKVKLQIQISLDGFVATQTGEQYWMSWNWDDILNQYVADLADTTDTMLIGRVTYEGMANYWPDAATNPDADKDEAAFAKKMNAITKVVFSHTLDHVTWCNSRLATENAADEIAKLKQQSGKDIIVYGGATMVSSLIKSGIIDEYHLFVNPVVLGTGMPIWHVIQEQLKLKLIKMTTSSTGIVILCYQPEK</sequence>
<name>A0A3P1C2J8_9BACT</name>
<dbReference type="EMBL" id="RQJO01000007">
    <property type="protein sequence ID" value="RRB07326.1"/>
    <property type="molecule type" value="Genomic_DNA"/>
</dbReference>
<reference evidence="2 3" key="1">
    <citation type="submission" date="2018-11" db="EMBL/GenBank/DDBJ databases">
        <authorList>
            <person name="Zhou Z."/>
            <person name="Wang G."/>
        </authorList>
    </citation>
    <scope>NUCLEOTIDE SEQUENCE [LARGE SCALE GENOMIC DNA]</scope>
    <source>
        <strain evidence="2 3">KCTC52004</strain>
    </source>
</reference>